<dbReference type="SMART" id="SM00409">
    <property type="entry name" value="IG"/>
    <property type="match status" value="2"/>
</dbReference>
<dbReference type="Proteomes" id="UP000694381">
    <property type="component" value="Unassembled WGS sequence"/>
</dbReference>
<evidence type="ECO:0000256" key="2">
    <source>
        <dbReference type="ARBA" id="ARBA00009752"/>
    </source>
</evidence>
<evidence type="ECO:0000256" key="4">
    <source>
        <dbReference type="ARBA" id="ARBA00022692"/>
    </source>
</evidence>
<evidence type="ECO:0000259" key="27">
    <source>
        <dbReference type="PROSITE" id="PS50835"/>
    </source>
</evidence>
<dbReference type="AlphaFoldDB" id="A0A8C6QUC7"/>
<sequence>MFYLVSMFFSFVAGEKITGFSHSDCFTKKLLWTYSARSTENTVIFCDLPELQKSHFSHRDQVSPTQGPAHPPCSGSKNLTDVQWYMQPWGGGPLEEVTSNSPHSRDKSTLYLLASEMDNLGTYICKPRIRRPQDMACCIKTILEFQPQTNVSCGNLVEHKQDLLIGSTGSIYCPSLGCQSGIQSPEMTWYKNGQLLPQEKSNPIIVDEVYHFNRGMYICDYTQSNNVSSWTVRAAVQVRTVVDDINLKPAILEPIVDTVEVELGKPLTLPCKVQFGFQRALKPVIRWYIRESAQEWEIQGFQEKSIKSTLKDKVIEYTMFLEEVTERDLGKKFVCFAQNSIGNTTQIIKLKEKKRVLFLYILLGTIMVLVSLLVAGAFLYTYWIEMVLLCRTYWSKDETLGDKKEFDAFVSYAKCSSFESEAVSSPSEEHLALKLFPEVLENKYGYSLCLLERDVPPGGVYADDIVNIIKTSRRGVFILSPNYVNGPHVFELQAAVNLALADQTLKLILIKFCDFQEPESLPLLVRKALRVLPTVTWKGLKSVRPSSRFWTQMCYHMPIKNSSRFMWNQLRIFPRNCFHWKGPSEPETTGRSSQLREWQENQEEPLPLQPPREWC</sequence>
<keyword evidence="15" id="KW-0393">Immunoglobulin domain</keyword>
<dbReference type="GeneID" id="103739835"/>
<evidence type="ECO:0000256" key="11">
    <source>
        <dbReference type="ARBA" id="ARBA00023157"/>
    </source>
</evidence>
<keyword evidence="12" id="KW-0675">Receptor</keyword>
<comment type="subcellular location">
    <subcellularLocation>
        <location evidence="1">Cell membrane</location>
        <topology evidence="1">Single-pass type I membrane protein</topology>
    </subcellularLocation>
</comment>
<dbReference type="InterPro" id="IPR004074">
    <property type="entry name" value="IL-1_rcpt_I/II-typ"/>
</dbReference>
<dbReference type="PANTHER" id="PTHR11890">
    <property type="entry name" value="INTERLEUKIN-1 RECEPTOR FAMILY MEMBER"/>
    <property type="match status" value="1"/>
</dbReference>
<dbReference type="PRINTS" id="PR01536">
    <property type="entry name" value="INTRLKN1R12F"/>
</dbReference>
<dbReference type="RefSeq" id="XP_029422879.1">
    <property type="nucleotide sequence ID" value="XM_029567019.1"/>
</dbReference>
<comment type="function">
    <text evidence="16">Within the IL18 receptor complex, does not mediate IL18-binding, but involved in IL18-dependent signal transduction, leading to NF-kappa-B and JNK activation. May play a role in IL18-mediated IFNG synthesis from T-helper 1 (Th1) cells.</text>
</comment>
<dbReference type="InterPro" id="IPR007110">
    <property type="entry name" value="Ig-like_dom"/>
</dbReference>
<dbReference type="PROSITE" id="PS50835">
    <property type="entry name" value="IG_LIKE"/>
    <property type="match status" value="2"/>
</dbReference>
<dbReference type="GO" id="GO:0006954">
    <property type="term" value="P:inflammatory response"/>
    <property type="evidence" value="ECO:0007669"/>
    <property type="project" value="UniProtKB-KW"/>
</dbReference>
<dbReference type="GO" id="GO:0042008">
    <property type="term" value="F:interleukin-18 receptor activity"/>
    <property type="evidence" value="ECO:0007669"/>
    <property type="project" value="Ensembl"/>
</dbReference>
<evidence type="ECO:0000256" key="9">
    <source>
        <dbReference type="ARBA" id="ARBA00023027"/>
    </source>
</evidence>
<evidence type="ECO:0000256" key="20">
    <source>
        <dbReference type="ARBA" id="ARBA00075390"/>
    </source>
</evidence>
<evidence type="ECO:0000256" key="25">
    <source>
        <dbReference type="SAM" id="Phobius"/>
    </source>
</evidence>
<evidence type="ECO:0000256" key="22">
    <source>
        <dbReference type="ARBA" id="ARBA00079797"/>
    </source>
</evidence>
<feature type="domain" description="Ig-like" evidence="27">
    <location>
        <begin position="147"/>
        <end position="237"/>
    </location>
</feature>
<proteinExistence type="inferred from homology"/>
<evidence type="ECO:0000256" key="21">
    <source>
        <dbReference type="ARBA" id="ARBA00075897"/>
    </source>
</evidence>
<reference evidence="28" key="2">
    <citation type="submission" date="2025-09" db="UniProtKB">
        <authorList>
            <consortium name="Ensembl"/>
        </authorList>
    </citation>
    <scope>IDENTIFICATION</scope>
</reference>
<evidence type="ECO:0000256" key="16">
    <source>
        <dbReference type="ARBA" id="ARBA00058813"/>
    </source>
</evidence>
<keyword evidence="6" id="KW-0677">Repeat</keyword>
<evidence type="ECO:0000256" key="19">
    <source>
        <dbReference type="ARBA" id="ARBA00075050"/>
    </source>
</evidence>
<evidence type="ECO:0000256" key="23">
    <source>
        <dbReference type="ARBA" id="ARBA00080532"/>
    </source>
</evidence>
<dbReference type="FunFam" id="2.60.40.10:FF:001504">
    <property type="entry name" value="Interleukin 18 receptor accessory protein"/>
    <property type="match status" value="1"/>
</dbReference>
<dbReference type="InterPro" id="IPR036179">
    <property type="entry name" value="Ig-like_dom_sf"/>
</dbReference>
<evidence type="ECO:0000256" key="12">
    <source>
        <dbReference type="ARBA" id="ARBA00023170"/>
    </source>
</evidence>
<evidence type="ECO:0000256" key="14">
    <source>
        <dbReference type="ARBA" id="ARBA00023198"/>
    </source>
</evidence>
<dbReference type="PANTHER" id="PTHR11890:SF23">
    <property type="entry name" value="INTERLEUKIN-18 RECEPTOR ACCESSORY PROTEIN"/>
    <property type="match status" value="1"/>
</dbReference>
<dbReference type="Gene3D" id="2.60.40.10">
    <property type="entry name" value="Immunoglobulins"/>
    <property type="match status" value="2"/>
</dbReference>
<evidence type="ECO:0000256" key="7">
    <source>
        <dbReference type="ARBA" id="ARBA00022801"/>
    </source>
</evidence>
<evidence type="ECO:0000256" key="24">
    <source>
        <dbReference type="SAM" id="MobiDB-lite"/>
    </source>
</evidence>
<reference evidence="28" key="1">
    <citation type="submission" date="2025-08" db="UniProtKB">
        <authorList>
            <consortium name="Ensembl"/>
        </authorList>
    </citation>
    <scope>IDENTIFICATION</scope>
</reference>
<dbReference type="Ensembl" id="ENSNGAT00000013640.1">
    <property type="protein sequence ID" value="ENSNGAP00000008146.1"/>
    <property type="gene ID" value="ENSNGAG00000011205.1"/>
</dbReference>
<evidence type="ECO:0000256" key="13">
    <source>
        <dbReference type="ARBA" id="ARBA00023180"/>
    </source>
</evidence>
<evidence type="ECO:0000256" key="1">
    <source>
        <dbReference type="ARBA" id="ARBA00004251"/>
    </source>
</evidence>
<dbReference type="FunFam" id="2.60.40.10:FF:001761">
    <property type="entry name" value="Interleukin 18 receptor accessory protein"/>
    <property type="match status" value="1"/>
</dbReference>
<evidence type="ECO:0000256" key="8">
    <source>
        <dbReference type="ARBA" id="ARBA00022989"/>
    </source>
</evidence>
<dbReference type="SUPFAM" id="SSF48726">
    <property type="entry name" value="Immunoglobulin"/>
    <property type="match status" value="2"/>
</dbReference>
<dbReference type="GO" id="GO:0045092">
    <property type="term" value="C:interleukin-18 receptor complex"/>
    <property type="evidence" value="ECO:0007669"/>
    <property type="project" value="Ensembl"/>
</dbReference>
<evidence type="ECO:0000256" key="3">
    <source>
        <dbReference type="ARBA" id="ARBA00022475"/>
    </source>
</evidence>
<dbReference type="OMA" id="YPHIIQD"/>
<gene>
    <name evidence="28" type="primary">Il18rap</name>
</gene>
<feature type="region of interest" description="Disordered" evidence="24">
    <location>
        <begin position="584"/>
        <end position="615"/>
    </location>
</feature>
<dbReference type="PROSITE" id="PS50104">
    <property type="entry name" value="TIR"/>
    <property type="match status" value="1"/>
</dbReference>
<accession>A0A8C6QUC7</accession>
<dbReference type="Gene3D" id="3.40.50.10140">
    <property type="entry name" value="Toll/interleukin-1 receptor homology (TIR) domain"/>
    <property type="match status" value="1"/>
</dbReference>
<dbReference type="GO" id="GO:0042119">
    <property type="term" value="P:neutrophil activation"/>
    <property type="evidence" value="ECO:0007669"/>
    <property type="project" value="Ensembl"/>
</dbReference>
<dbReference type="PRINTS" id="PR01537">
    <property type="entry name" value="INTRLKN1R1F"/>
</dbReference>
<keyword evidence="10 25" id="KW-0472">Membrane</keyword>
<keyword evidence="11" id="KW-1015">Disulfide bond</keyword>
<protein>
    <recommendedName>
        <fullName evidence="18">Interleukin-18 receptor accessory protein</fullName>
    </recommendedName>
    <alternativeName>
        <fullName evidence="22">Accessory protein-like</fullName>
    </alternativeName>
    <alternativeName>
        <fullName evidence="19">CD218 antigen-like family member B</fullName>
    </alternativeName>
    <alternativeName>
        <fullName evidence="21">IL-1R accessory protein-like</fullName>
    </alternativeName>
    <alternativeName>
        <fullName evidence="20">Interleukin-18 receptor accessory protein-like</fullName>
    </alternativeName>
    <alternativeName>
        <fullName evidence="23">Interleukin-18 receptor beta</fullName>
    </alternativeName>
</protein>
<evidence type="ECO:0000256" key="17">
    <source>
        <dbReference type="ARBA" id="ARBA00063675"/>
    </source>
</evidence>
<dbReference type="CTD" id="8807"/>
<dbReference type="FunFam" id="3.40.50.10140:FF:000002">
    <property type="entry name" value="Interleukin 1 receptor accessory protein"/>
    <property type="match status" value="1"/>
</dbReference>
<keyword evidence="9" id="KW-0520">NAD</keyword>
<keyword evidence="29" id="KW-1185">Reference proteome</keyword>
<dbReference type="InterPro" id="IPR013783">
    <property type="entry name" value="Ig-like_fold"/>
</dbReference>
<evidence type="ECO:0000256" key="18">
    <source>
        <dbReference type="ARBA" id="ARBA00069302"/>
    </source>
</evidence>
<evidence type="ECO:0000256" key="5">
    <source>
        <dbReference type="ARBA" id="ARBA00022729"/>
    </source>
</evidence>
<evidence type="ECO:0000313" key="29">
    <source>
        <dbReference type="Proteomes" id="UP000694381"/>
    </source>
</evidence>
<keyword evidence="4 25" id="KW-0812">Transmembrane</keyword>
<dbReference type="GeneTree" id="ENSGT01090000259985"/>
<comment type="subunit">
    <text evidence="17">Forms a ternary complex with IL18 and IL18R1. Within this complex, IL18R1 is involved in ligand-binding and IL18RAP in signaling leading to NF-kappa-B and JNK activation.</text>
</comment>
<feature type="domain" description="Ig-like" evidence="27">
    <location>
        <begin position="249"/>
        <end position="351"/>
    </location>
</feature>
<dbReference type="OrthoDB" id="6019866at2759"/>
<dbReference type="InterPro" id="IPR015621">
    <property type="entry name" value="IL-1_rcpt_fam"/>
</dbReference>
<dbReference type="RefSeq" id="XP_008838535.1">
    <property type="nucleotide sequence ID" value="XM_008840313.3"/>
</dbReference>
<keyword evidence="5" id="KW-0732">Signal</keyword>
<dbReference type="GO" id="GO:0045954">
    <property type="term" value="P:positive regulation of natural killer cell mediated cytotoxicity"/>
    <property type="evidence" value="ECO:0007669"/>
    <property type="project" value="Ensembl"/>
</dbReference>
<feature type="domain" description="TIR" evidence="26">
    <location>
        <begin position="404"/>
        <end position="557"/>
    </location>
</feature>
<keyword evidence="7" id="KW-0378">Hydrolase</keyword>
<dbReference type="GO" id="GO:0016787">
    <property type="term" value="F:hydrolase activity"/>
    <property type="evidence" value="ECO:0007669"/>
    <property type="project" value="UniProtKB-KW"/>
</dbReference>
<dbReference type="GO" id="GO:0008283">
    <property type="term" value="P:cell population proliferation"/>
    <property type="evidence" value="ECO:0007669"/>
    <property type="project" value="Ensembl"/>
</dbReference>
<keyword evidence="14" id="KW-0395">Inflammatory response</keyword>
<dbReference type="InterPro" id="IPR000157">
    <property type="entry name" value="TIR_dom"/>
</dbReference>
<dbReference type="GO" id="GO:0004908">
    <property type="term" value="F:interleukin-1 receptor activity"/>
    <property type="evidence" value="ECO:0007669"/>
    <property type="project" value="InterPro"/>
</dbReference>
<evidence type="ECO:0000259" key="26">
    <source>
        <dbReference type="PROSITE" id="PS50104"/>
    </source>
</evidence>
<dbReference type="SMART" id="SM00255">
    <property type="entry name" value="TIR"/>
    <property type="match status" value="1"/>
</dbReference>
<keyword evidence="13" id="KW-0325">Glycoprotein</keyword>
<dbReference type="InterPro" id="IPR041416">
    <property type="entry name" value="IL-1RAcP-like_ig"/>
</dbReference>
<dbReference type="Pfam" id="PF01582">
    <property type="entry name" value="TIR"/>
    <property type="match status" value="1"/>
</dbReference>
<evidence type="ECO:0000256" key="10">
    <source>
        <dbReference type="ARBA" id="ARBA00023136"/>
    </source>
</evidence>
<keyword evidence="8 25" id="KW-1133">Transmembrane helix</keyword>
<feature type="transmembrane region" description="Helical" evidence="25">
    <location>
        <begin position="357"/>
        <end position="383"/>
    </location>
</feature>
<dbReference type="KEGG" id="ngi:103739835"/>
<feature type="compositionally biased region" description="Polar residues" evidence="24">
    <location>
        <begin position="586"/>
        <end position="596"/>
    </location>
</feature>
<dbReference type="Pfam" id="PF18452">
    <property type="entry name" value="Ig_6"/>
    <property type="match status" value="1"/>
</dbReference>
<dbReference type="GO" id="GO:0015026">
    <property type="term" value="F:coreceptor activity"/>
    <property type="evidence" value="ECO:0007669"/>
    <property type="project" value="Ensembl"/>
</dbReference>
<dbReference type="SUPFAM" id="SSF52200">
    <property type="entry name" value="Toll/Interleukin receptor TIR domain"/>
    <property type="match status" value="1"/>
</dbReference>
<organism evidence="28 29">
    <name type="scientific">Nannospalax galili</name>
    <name type="common">Northern Israeli blind subterranean mole rat</name>
    <name type="synonym">Spalax galili</name>
    <dbReference type="NCBI Taxonomy" id="1026970"/>
    <lineage>
        <taxon>Eukaryota</taxon>
        <taxon>Metazoa</taxon>
        <taxon>Chordata</taxon>
        <taxon>Craniata</taxon>
        <taxon>Vertebrata</taxon>
        <taxon>Euteleostomi</taxon>
        <taxon>Mammalia</taxon>
        <taxon>Eutheria</taxon>
        <taxon>Euarchontoglires</taxon>
        <taxon>Glires</taxon>
        <taxon>Rodentia</taxon>
        <taxon>Myomorpha</taxon>
        <taxon>Muroidea</taxon>
        <taxon>Spalacidae</taxon>
        <taxon>Spalacinae</taxon>
        <taxon>Nannospalax</taxon>
    </lineage>
</organism>
<comment type="similarity">
    <text evidence="2">Belongs to the interleukin-1 receptor family.</text>
</comment>
<evidence type="ECO:0000256" key="15">
    <source>
        <dbReference type="ARBA" id="ARBA00023319"/>
    </source>
</evidence>
<evidence type="ECO:0000256" key="6">
    <source>
        <dbReference type="ARBA" id="ARBA00022737"/>
    </source>
</evidence>
<dbReference type="InterPro" id="IPR035897">
    <property type="entry name" value="Toll_tir_struct_dom_sf"/>
</dbReference>
<evidence type="ECO:0000313" key="28">
    <source>
        <dbReference type="Ensembl" id="ENSNGAP00000008146.1"/>
    </source>
</evidence>
<keyword evidence="3" id="KW-1003">Cell membrane</keyword>
<name>A0A8C6QUC7_NANGA</name>
<dbReference type="InterPro" id="IPR003599">
    <property type="entry name" value="Ig_sub"/>
</dbReference>